<accession>A0A8T1V405</accession>
<keyword evidence="2" id="KW-1185">Reference proteome</keyword>
<gene>
    <name evidence="1" type="ORF">PHYPSEUDO_015295</name>
</gene>
<dbReference type="Proteomes" id="UP000694044">
    <property type="component" value="Unassembled WGS sequence"/>
</dbReference>
<evidence type="ECO:0000313" key="1">
    <source>
        <dbReference type="EMBL" id="KAG7375775.1"/>
    </source>
</evidence>
<dbReference type="EMBL" id="JAGDFM010000930">
    <property type="protein sequence ID" value="KAG7375775.1"/>
    <property type="molecule type" value="Genomic_DNA"/>
</dbReference>
<proteinExistence type="predicted"/>
<sequence>MGFSDAEIEVACFSLELSEVPLSLWEAVTKHKLTTEGSTGALEEYITAMAEGCWRLGAALYFQVVWRWRVEHFVESNDVSETRHKLLYANHLRQGYMTMH</sequence>
<protein>
    <submittedName>
        <fullName evidence="1">Uncharacterized protein</fullName>
    </submittedName>
</protein>
<name>A0A8T1V405_9STRA</name>
<reference evidence="1" key="1">
    <citation type="submission" date="2021-02" db="EMBL/GenBank/DDBJ databases">
        <authorList>
            <person name="Palmer J.M."/>
        </authorList>
    </citation>
    <scope>NUCLEOTIDE SEQUENCE</scope>
    <source>
        <strain evidence="1">SCRP734</strain>
    </source>
</reference>
<comment type="caution">
    <text evidence="1">The sequence shown here is derived from an EMBL/GenBank/DDBJ whole genome shotgun (WGS) entry which is preliminary data.</text>
</comment>
<evidence type="ECO:0000313" key="2">
    <source>
        <dbReference type="Proteomes" id="UP000694044"/>
    </source>
</evidence>
<dbReference type="AlphaFoldDB" id="A0A8T1V405"/>
<dbReference type="OrthoDB" id="129460at2759"/>
<organism evidence="1 2">
    <name type="scientific">Phytophthora pseudosyringae</name>
    <dbReference type="NCBI Taxonomy" id="221518"/>
    <lineage>
        <taxon>Eukaryota</taxon>
        <taxon>Sar</taxon>
        <taxon>Stramenopiles</taxon>
        <taxon>Oomycota</taxon>
        <taxon>Peronosporomycetes</taxon>
        <taxon>Peronosporales</taxon>
        <taxon>Peronosporaceae</taxon>
        <taxon>Phytophthora</taxon>
    </lineage>
</organism>